<accession>A0A9N9JPD2</accession>
<comment type="caution">
    <text evidence="1">The sequence shown here is derived from an EMBL/GenBank/DDBJ whole genome shotgun (WGS) entry which is preliminary data.</text>
</comment>
<reference evidence="1" key="1">
    <citation type="submission" date="2021-06" db="EMBL/GenBank/DDBJ databases">
        <authorList>
            <person name="Kallberg Y."/>
            <person name="Tangrot J."/>
            <person name="Rosling A."/>
        </authorList>
    </citation>
    <scope>NUCLEOTIDE SEQUENCE</scope>
    <source>
        <strain evidence="1">IN212</strain>
    </source>
</reference>
<proteinExistence type="predicted"/>
<sequence>MHSNNSIKPGRTFLISGFIRRITSESISVEATDIDFMYAPSVN</sequence>
<organism evidence="1 2">
    <name type="scientific">Racocetra fulgida</name>
    <dbReference type="NCBI Taxonomy" id="60492"/>
    <lineage>
        <taxon>Eukaryota</taxon>
        <taxon>Fungi</taxon>
        <taxon>Fungi incertae sedis</taxon>
        <taxon>Mucoromycota</taxon>
        <taxon>Glomeromycotina</taxon>
        <taxon>Glomeromycetes</taxon>
        <taxon>Diversisporales</taxon>
        <taxon>Gigasporaceae</taxon>
        <taxon>Racocetra</taxon>
    </lineage>
</organism>
<dbReference type="EMBL" id="CAJVPZ010061482">
    <property type="protein sequence ID" value="CAG8791182.1"/>
    <property type="molecule type" value="Genomic_DNA"/>
</dbReference>
<dbReference type="OrthoDB" id="10511554at2759"/>
<feature type="non-terminal residue" evidence="1">
    <location>
        <position position="43"/>
    </location>
</feature>
<dbReference type="AlphaFoldDB" id="A0A9N9JPD2"/>
<keyword evidence="2" id="KW-1185">Reference proteome</keyword>
<evidence type="ECO:0000313" key="1">
    <source>
        <dbReference type="EMBL" id="CAG8791182.1"/>
    </source>
</evidence>
<dbReference type="Proteomes" id="UP000789396">
    <property type="component" value="Unassembled WGS sequence"/>
</dbReference>
<gene>
    <name evidence="1" type="ORF">RFULGI_LOCUS16761</name>
</gene>
<evidence type="ECO:0000313" key="2">
    <source>
        <dbReference type="Proteomes" id="UP000789396"/>
    </source>
</evidence>
<protein>
    <submittedName>
        <fullName evidence="1">16225_t:CDS:1</fullName>
    </submittedName>
</protein>
<name>A0A9N9JPD2_9GLOM</name>